<evidence type="ECO:0000256" key="4">
    <source>
        <dbReference type="ARBA" id="ARBA00023012"/>
    </source>
</evidence>
<comment type="subcellular location">
    <subcellularLocation>
        <location evidence="1">Cytoplasm</location>
    </subcellularLocation>
</comment>
<dbReference type="GO" id="GO:0043565">
    <property type="term" value="F:sequence-specific DNA binding"/>
    <property type="evidence" value="ECO:0007669"/>
    <property type="project" value="InterPro"/>
</dbReference>
<keyword evidence="12" id="KW-1185">Reference proteome</keyword>
<dbReference type="SMART" id="SM00342">
    <property type="entry name" value="HTH_ARAC"/>
    <property type="match status" value="1"/>
</dbReference>
<evidence type="ECO:0000256" key="3">
    <source>
        <dbReference type="ARBA" id="ARBA00022553"/>
    </source>
</evidence>
<dbReference type="InterPro" id="IPR051552">
    <property type="entry name" value="HptR"/>
</dbReference>
<dbReference type="PROSITE" id="PS50110">
    <property type="entry name" value="RESPONSE_REGULATORY"/>
    <property type="match status" value="1"/>
</dbReference>
<sequence length="542" mass="62207">MTLKMIVAEDEQSFREGILTLVDWKLYGIEIAGEAENGRQALEMIHNDPPDLLLTDIRMPHLNGLDLIREAKAAGHEFRSVLLTGYNEFEYAKEAIKLGVSDYLLKPCTPHDIVRVIFDLKQKIEASENEDKAVNALNQSWNRNIHLLKNQILSQWIQQPLMPLENRGSVLREIDMALLPRPIQVGIIRIDASVRPNAAASKRDLELIRYALLNITGETLRPLYEGRLEVFRHGDEMLWVGNYPECASHDAVESAMRMLQHNLEAYLKLSISISISSAQASVDFAHIGFQEALHAMEGRFYQGRGGIFFYAGADKQQAAKTSILEDAFLNRLEKELLFSLQNEQYEQAVDAIEASMCHIRASSSYSKAEVHLRSTSLILELQKFAKERKVASIEWQDSFVNWMEQIPNMETLDECTVVLQKIVQSIVEAVSNQKSLHRTVHATIELIKQRYNTNLTLELAAKETFVSNSYLSSLFKQELGVNFLDYLHQYRVEQSKEWLRQSYKIYAVSKLVGYQEERHFSSTFKKWTGLTPRQYQKNYNAE</sequence>
<evidence type="ECO:0000256" key="5">
    <source>
        <dbReference type="ARBA" id="ARBA00023015"/>
    </source>
</evidence>
<evidence type="ECO:0000256" key="2">
    <source>
        <dbReference type="ARBA" id="ARBA00022490"/>
    </source>
</evidence>
<name>A0A7W5CBG2_9BACL</name>
<dbReference type="Pfam" id="PF12833">
    <property type="entry name" value="HTH_18"/>
    <property type="match status" value="1"/>
</dbReference>
<feature type="domain" description="Response regulatory" evidence="10">
    <location>
        <begin position="4"/>
        <end position="121"/>
    </location>
</feature>
<evidence type="ECO:0000256" key="6">
    <source>
        <dbReference type="ARBA" id="ARBA00023125"/>
    </source>
</evidence>
<dbReference type="RefSeq" id="WP_183566961.1">
    <property type="nucleotide sequence ID" value="NZ_CBCSLB010000014.1"/>
</dbReference>
<keyword evidence="3 8" id="KW-0597">Phosphoprotein</keyword>
<dbReference type="PANTHER" id="PTHR42713:SF3">
    <property type="entry name" value="TRANSCRIPTIONAL REGULATORY PROTEIN HPTR"/>
    <property type="match status" value="1"/>
</dbReference>
<accession>A0A7W5CBG2</accession>
<dbReference type="InterPro" id="IPR018060">
    <property type="entry name" value="HTH_AraC"/>
</dbReference>
<evidence type="ECO:0000256" key="7">
    <source>
        <dbReference type="ARBA" id="ARBA00023163"/>
    </source>
</evidence>
<keyword evidence="7" id="KW-0804">Transcription</keyword>
<dbReference type="PANTHER" id="PTHR42713">
    <property type="entry name" value="HISTIDINE KINASE-RELATED"/>
    <property type="match status" value="1"/>
</dbReference>
<evidence type="ECO:0000313" key="11">
    <source>
        <dbReference type="EMBL" id="MBB3154109.1"/>
    </source>
</evidence>
<dbReference type="GO" id="GO:0003700">
    <property type="term" value="F:DNA-binding transcription factor activity"/>
    <property type="evidence" value="ECO:0007669"/>
    <property type="project" value="InterPro"/>
</dbReference>
<dbReference type="InterPro" id="IPR009057">
    <property type="entry name" value="Homeodomain-like_sf"/>
</dbReference>
<dbReference type="InterPro" id="IPR001789">
    <property type="entry name" value="Sig_transdc_resp-reg_receiver"/>
</dbReference>
<comment type="caution">
    <text evidence="11">The sequence shown here is derived from an EMBL/GenBank/DDBJ whole genome shotgun (WGS) entry which is preliminary data.</text>
</comment>
<dbReference type="GO" id="GO:0000160">
    <property type="term" value="P:phosphorelay signal transduction system"/>
    <property type="evidence" value="ECO:0007669"/>
    <property type="project" value="UniProtKB-KW"/>
</dbReference>
<feature type="modified residue" description="4-aspartylphosphate" evidence="8">
    <location>
        <position position="56"/>
    </location>
</feature>
<dbReference type="CDD" id="cd17536">
    <property type="entry name" value="REC_YesN-like"/>
    <property type="match status" value="1"/>
</dbReference>
<evidence type="ECO:0000259" key="10">
    <source>
        <dbReference type="PROSITE" id="PS50110"/>
    </source>
</evidence>
<evidence type="ECO:0000313" key="12">
    <source>
        <dbReference type="Proteomes" id="UP000518605"/>
    </source>
</evidence>
<reference evidence="11 12" key="1">
    <citation type="submission" date="2020-08" db="EMBL/GenBank/DDBJ databases">
        <title>Genomic Encyclopedia of Type Strains, Phase III (KMG-III): the genomes of soil and plant-associated and newly described type strains.</title>
        <authorList>
            <person name="Whitman W."/>
        </authorList>
    </citation>
    <scope>NUCLEOTIDE SEQUENCE [LARGE SCALE GENOMIC DNA]</scope>
    <source>
        <strain evidence="11 12">CECT 8234</strain>
    </source>
</reference>
<keyword evidence="2" id="KW-0963">Cytoplasm</keyword>
<keyword evidence="4" id="KW-0902">Two-component regulatory system</keyword>
<dbReference type="SMART" id="SM00448">
    <property type="entry name" value="REC"/>
    <property type="match status" value="1"/>
</dbReference>
<proteinExistence type="predicted"/>
<evidence type="ECO:0000259" key="9">
    <source>
        <dbReference type="PROSITE" id="PS01124"/>
    </source>
</evidence>
<dbReference type="GO" id="GO:0005737">
    <property type="term" value="C:cytoplasm"/>
    <property type="evidence" value="ECO:0007669"/>
    <property type="project" value="UniProtKB-SubCell"/>
</dbReference>
<dbReference type="PROSITE" id="PS01124">
    <property type="entry name" value="HTH_ARAC_FAMILY_2"/>
    <property type="match status" value="1"/>
</dbReference>
<organism evidence="11 12">
    <name type="scientific">Paenibacillus endophyticus</name>
    <dbReference type="NCBI Taxonomy" id="1294268"/>
    <lineage>
        <taxon>Bacteria</taxon>
        <taxon>Bacillati</taxon>
        <taxon>Bacillota</taxon>
        <taxon>Bacilli</taxon>
        <taxon>Bacillales</taxon>
        <taxon>Paenibacillaceae</taxon>
        <taxon>Paenibacillus</taxon>
    </lineage>
</organism>
<dbReference type="Proteomes" id="UP000518605">
    <property type="component" value="Unassembled WGS sequence"/>
</dbReference>
<feature type="domain" description="HTH araC/xylS-type" evidence="9">
    <location>
        <begin position="441"/>
        <end position="538"/>
    </location>
</feature>
<dbReference type="SUPFAM" id="SSF52172">
    <property type="entry name" value="CheY-like"/>
    <property type="match status" value="1"/>
</dbReference>
<dbReference type="SUPFAM" id="SSF46689">
    <property type="entry name" value="Homeodomain-like"/>
    <property type="match status" value="2"/>
</dbReference>
<keyword evidence="6" id="KW-0238">DNA-binding</keyword>
<gene>
    <name evidence="11" type="ORF">FHS16_004185</name>
</gene>
<dbReference type="Gene3D" id="1.10.10.60">
    <property type="entry name" value="Homeodomain-like"/>
    <property type="match status" value="2"/>
</dbReference>
<evidence type="ECO:0000256" key="1">
    <source>
        <dbReference type="ARBA" id="ARBA00004496"/>
    </source>
</evidence>
<evidence type="ECO:0000256" key="8">
    <source>
        <dbReference type="PROSITE-ProRule" id="PRU00169"/>
    </source>
</evidence>
<protein>
    <submittedName>
        <fullName evidence="11">Two-component system response regulator YesN</fullName>
    </submittedName>
</protein>
<keyword evidence="5" id="KW-0805">Transcription regulation</keyword>
<dbReference type="AlphaFoldDB" id="A0A7W5CBG2"/>
<dbReference type="InterPro" id="IPR011006">
    <property type="entry name" value="CheY-like_superfamily"/>
</dbReference>
<dbReference type="EMBL" id="JACHXW010000014">
    <property type="protein sequence ID" value="MBB3154109.1"/>
    <property type="molecule type" value="Genomic_DNA"/>
</dbReference>
<dbReference type="Pfam" id="PF00072">
    <property type="entry name" value="Response_reg"/>
    <property type="match status" value="1"/>
</dbReference>
<dbReference type="Gene3D" id="3.40.50.2300">
    <property type="match status" value="1"/>
</dbReference>